<keyword evidence="2" id="KW-0472">Membrane</keyword>
<sequence length="327" mass="36984">MHAAYITFRRQIHSVSIQLGVRAELGRFNADVQSFDSSGKLVALPISVNTKGLYPSLLLIKRLGDGHQVQLSYSRRVNRPTPRELNPFLDVSDPVNYDAGNPRLLPEDIHSVEFTYTYTRPKVSLTSGAYFTRVNNVIKHIQTAPVNDVTFTIAQNLPRAITTGLEFIGNLHPVKAWDFTVNVNLYQRINDADSAYGIGATHGLSWNANITNNFSLAQNLTLQLRADYKAADVIIQDRYRPVYGIDAGARYDFWHNKASLALNGRDIFNIRRPSFLRESDALLLNWQRITYSARASLTFTYHFGKSNIGTKVRKRPEVQQDTRIENG</sequence>
<dbReference type="PANTHER" id="PTHR40980:SF4">
    <property type="entry name" value="TONB-DEPENDENT RECEPTOR-LIKE BETA-BARREL DOMAIN-CONTAINING PROTEIN"/>
    <property type="match status" value="1"/>
</dbReference>
<protein>
    <recommendedName>
        <fullName evidence="4">Outer membrane protein beta-barrel domain-containing protein</fullName>
    </recommendedName>
</protein>
<reference evidence="5" key="2">
    <citation type="submission" date="2020-09" db="EMBL/GenBank/DDBJ databases">
        <authorList>
            <person name="Sun Q."/>
            <person name="Zhou Y."/>
        </authorList>
    </citation>
    <scope>NUCLEOTIDE SEQUENCE</scope>
    <source>
        <strain evidence="5">CGMCC 1.15448</strain>
    </source>
</reference>
<evidence type="ECO:0000313" key="6">
    <source>
        <dbReference type="Proteomes" id="UP000607559"/>
    </source>
</evidence>
<feature type="domain" description="Outer membrane protein beta-barrel" evidence="4">
    <location>
        <begin position="2"/>
        <end position="301"/>
    </location>
</feature>
<evidence type="ECO:0000256" key="2">
    <source>
        <dbReference type="ARBA" id="ARBA00023136"/>
    </source>
</evidence>
<reference evidence="5" key="1">
    <citation type="journal article" date="2014" name="Int. J. Syst. Evol. Microbiol.">
        <title>Complete genome sequence of Corynebacterium casei LMG S-19264T (=DSM 44701T), isolated from a smear-ripened cheese.</title>
        <authorList>
            <consortium name="US DOE Joint Genome Institute (JGI-PGF)"/>
            <person name="Walter F."/>
            <person name="Albersmeier A."/>
            <person name="Kalinowski J."/>
            <person name="Ruckert C."/>
        </authorList>
    </citation>
    <scope>NUCLEOTIDE SEQUENCE</scope>
    <source>
        <strain evidence="5">CGMCC 1.15448</strain>
    </source>
</reference>
<evidence type="ECO:0000256" key="1">
    <source>
        <dbReference type="ARBA" id="ARBA00004442"/>
    </source>
</evidence>
<proteinExistence type="predicted"/>
<dbReference type="GO" id="GO:0009279">
    <property type="term" value="C:cell outer membrane"/>
    <property type="evidence" value="ECO:0007669"/>
    <property type="project" value="UniProtKB-SubCell"/>
</dbReference>
<dbReference type="Gene3D" id="2.40.170.20">
    <property type="entry name" value="TonB-dependent receptor, beta-barrel domain"/>
    <property type="match status" value="1"/>
</dbReference>
<dbReference type="EMBL" id="BMJC01000001">
    <property type="protein sequence ID" value="GGA84813.1"/>
    <property type="molecule type" value="Genomic_DNA"/>
</dbReference>
<evidence type="ECO:0000256" key="3">
    <source>
        <dbReference type="ARBA" id="ARBA00023237"/>
    </source>
</evidence>
<evidence type="ECO:0000259" key="4">
    <source>
        <dbReference type="Pfam" id="PF14905"/>
    </source>
</evidence>
<dbReference type="Proteomes" id="UP000607559">
    <property type="component" value="Unassembled WGS sequence"/>
</dbReference>
<dbReference type="InterPro" id="IPR041700">
    <property type="entry name" value="OMP_b-brl_3"/>
</dbReference>
<dbReference type="PANTHER" id="PTHR40980">
    <property type="entry name" value="PLUG DOMAIN-CONTAINING PROTEIN"/>
    <property type="match status" value="1"/>
</dbReference>
<gene>
    <name evidence="5" type="ORF">GCM10011511_04800</name>
</gene>
<organism evidence="5 6">
    <name type="scientific">Puia dinghuensis</name>
    <dbReference type="NCBI Taxonomy" id="1792502"/>
    <lineage>
        <taxon>Bacteria</taxon>
        <taxon>Pseudomonadati</taxon>
        <taxon>Bacteroidota</taxon>
        <taxon>Chitinophagia</taxon>
        <taxon>Chitinophagales</taxon>
        <taxon>Chitinophagaceae</taxon>
        <taxon>Puia</taxon>
    </lineage>
</organism>
<comment type="subcellular location">
    <subcellularLocation>
        <location evidence="1">Cell outer membrane</location>
    </subcellularLocation>
</comment>
<keyword evidence="6" id="KW-1185">Reference proteome</keyword>
<comment type="caution">
    <text evidence="5">The sequence shown here is derived from an EMBL/GenBank/DDBJ whole genome shotgun (WGS) entry which is preliminary data.</text>
</comment>
<dbReference type="AlphaFoldDB" id="A0A8J2XQG4"/>
<evidence type="ECO:0000313" key="5">
    <source>
        <dbReference type="EMBL" id="GGA84813.1"/>
    </source>
</evidence>
<keyword evidence="3" id="KW-0998">Cell outer membrane</keyword>
<dbReference type="Pfam" id="PF14905">
    <property type="entry name" value="OMP_b-brl_3"/>
    <property type="match status" value="1"/>
</dbReference>
<dbReference type="SUPFAM" id="SSF56935">
    <property type="entry name" value="Porins"/>
    <property type="match status" value="1"/>
</dbReference>
<name>A0A8J2XQG4_9BACT</name>
<dbReference type="InterPro" id="IPR036942">
    <property type="entry name" value="Beta-barrel_TonB_sf"/>
</dbReference>
<accession>A0A8J2XQG4</accession>